<organism evidence="2 3">
    <name type="scientific">Labeo rohita</name>
    <name type="common">Indian major carp</name>
    <name type="synonym">Cyprinus rohita</name>
    <dbReference type="NCBI Taxonomy" id="84645"/>
    <lineage>
        <taxon>Eukaryota</taxon>
        <taxon>Metazoa</taxon>
        <taxon>Chordata</taxon>
        <taxon>Craniata</taxon>
        <taxon>Vertebrata</taxon>
        <taxon>Euteleostomi</taxon>
        <taxon>Actinopterygii</taxon>
        <taxon>Neopterygii</taxon>
        <taxon>Teleostei</taxon>
        <taxon>Ostariophysi</taxon>
        <taxon>Cypriniformes</taxon>
        <taxon>Cyprinidae</taxon>
        <taxon>Labeoninae</taxon>
        <taxon>Labeonini</taxon>
        <taxon>Labeo</taxon>
    </lineage>
</organism>
<evidence type="ECO:0000313" key="3">
    <source>
        <dbReference type="Proteomes" id="UP000830375"/>
    </source>
</evidence>
<sequence>MYLCLDCFGSETPTASIRVPPPSRFRVTTIASRHRRENVHQSRAALHIRQTIFETCNWLILGRALNLNAMGVTLMFITSHHSQQNSTRSVSARSLCQRTQAGHTNRWQLAGALGSDLLGQAQIQRAEEFGDKSADRKIKSADPMALHWHEDATSCPQSPLPRLVHPLSASRRTRLCKDVTWSSKLDTPEEQFCILSRRVTQNAKPDAVLECLGVRWELHCSVLGGSDTLSELYTNSKRQRAGMVMDILKKETGQERNSGVRFVCDPAAFKDSRVHRSQCGRGLIYRKWHPSSPLILRLPVKDTSINEESLSFALRTLYDPEERPSEWGEAVLSTAALLGMSNLFQECLKDMLTKISSATVCSFHKASCKFKETVLQRACERWLELFLVTELSCHIKLKDLPFDLLLKTLLSPRLFTSNEYEVLRAVLNWLYLQLNPLRQTLPAHSSIITFFSRETAVFLEQPQGQKYITIFQALRMHGITELLPESWLLHILSSHYHTVSVCRHHKHNTTFNPPITPDLYSGGDMVVTDFSKQALRFGMMFDREQECCTQTISLFGFYFLLQRLRHWDPAVCQSSIVSRPYSVRSDRSVCYHITVQNYANGEWQEHSSGPASQDFGLCKRRSRSKPFQIEGLSPPILKVPSRRIPIHTLF</sequence>
<dbReference type="EMBL" id="JACTAM010000012">
    <property type="protein sequence ID" value="KAI2658667.1"/>
    <property type="molecule type" value="Genomic_DNA"/>
</dbReference>
<dbReference type="Proteomes" id="UP000830375">
    <property type="component" value="Unassembled WGS sequence"/>
</dbReference>
<evidence type="ECO:0000259" key="1">
    <source>
        <dbReference type="Pfam" id="PF21059"/>
    </source>
</evidence>
<name>A0ABQ8M6Z8_LABRO</name>
<proteinExistence type="predicted"/>
<protein>
    <submittedName>
        <fullName evidence="2">BTB/POZ domain-containing protein 16</fullName>
    </submittedName>
</protein>
<comment type="caution">
    <text evidence="2">The sequence shown here is derived from an EMBL/GenBank/DDBJ whole genome shotgun (WGS) entry which is preliminary data.</text>
</comment>
<keyword evidence="3" id="KW-1185">Reference proteome</keyword>
<dbReference type="InterPro" id="IPR042833">
    <property type="entry name" value="BTBD16"/>
</dbReference>
<gene>
    <name evidence="2" type="ORF">H4Q32_016781</name>
</gene>
<dbReference type="InterPro" id="IPR048859">
    <property type="entry name" value="BTBD16_C"/>
</dbReference>
<evidence type="ECO:0000313" key="2">
    <source>
        <dbReference type="EMBL" id="KAI2658667.1"/>
    </source>
</evidence>
<dbReference type="CDD" id="cd18492">
    <property type="entry name" value="BACK_BTBD16"/>
    <property type="match status" value="1"/>
</dbReference>
<dbReference type="PANTHER" id="PTHR46843">
    <property type="entry name" value="BTB/POZ DOMAIN-CONTAINING PROTEIN 16"/>
    <property type="match status" value="1"/>
</dbReference>
<dbReference type="Pfam" id="PF21059">
    <property type="entry name" value="BTBD16_C"/>
    <property type="match status" value="1"/>
</dbReference>
<feature type="domain" description="BTB/POZ" evidence="1">
    <location>
        <begin position="535"/>
        <end position="625"/>
    </location>
</feature>
<accession>A0ABQ8M6Z8</accession>
<dbReference type="PANTHER" id="PTHR46843:SF1">
    <property type="entry name" value="BTB_POZ DOMAIN-CONTAINING PROTEIN 16"/>
    <property type="match status" value="1"/>
</dbReference>
<reference evidence="2 3" key="1">
    <citation type="submission" date="2022-01" db="EMBL/GenBank/DDBJ databases">
        <title>A high-quality chromosome-level genome assembly of rohu carp, Labeo rohita.</title>
        <authorList>
            <person name="Arick M.A. II"/>
            <person name="Hsu C.-Y."/>
            <person name="Magbanua Z."/>
            <person name="Pechanova O."/>
            <person name="Grover C."/>
            <person name="Miller E."/>
            <person name="Thrash A."/>
            <person name="Ezzel L."/>
            <person name="Alam S."/>
            <person name="Benzie J."/>
            <person name="Hamilton M."/>
            <person name="Karsi A."/>
            <person name="Lawrence M.L."/>
            <person name="Peterson D.G."/>
        </authorList>
    </citation>
    <scope>NUCLEOTIDE SEQUENCE [LARGE SCALE GENOMIC DNA]</scope>
    <source>
        <strain evidence="3">BAU-BD-2019</strain>
        <tissue evidence="2">Blood</tissue>
    </source>
</reference>